<dbReference type="EMBL" id="JAPXFL010000067">
    <property type="protein sequence ID" value="KAK9496601.1"/>
    <property type="molecule type" value="Genomic_DNA"/>
</dbReference>
<dbReference type="Proteomes" id="UP001461498">
    <property type="component" value="Unassembled WGS sequence"/>
</dbReference>
<protein>
    <submittedName>
        <fullName evidence="2">Uncharacterized protein</fullName>
    </submittedName>
</protein>
<feature type="coiled-coil region" evidence="1">
    <location>
        <begin position="48"/>
        <end position="89"/>
    </location>
</feature>
<keyword evidence="1" id="KW-0175">Coiled coil</keyword>
<evidence type="ECO:0000313" key="2">
    <source>
        <dbReference type="EMBL" id="KAK9496601.1"/>
    </source>
</evidence>
<feature type="coiled-coil region" evidence="1">
    <location>
        <begin position="237"/>
        <end position="271"/>
    </location>
</feature>
<name>A0AAW1CET8_9HEMI</name>
<comment type="caution">
    <text evidence="2">The sequence shown here is derived from an EMBL/GenBank/DDBJ whole genome shotgun (WGS) entry which is preliminary data.</text>
</comment>
<accession>A0AAW1CET8</accession>
<sequence>MAEVQTDIVFKELEAKQVCFMCTSANVVESDTSEMSSRTDNECQTYDAELSQAESEILKMLYEQAEQRCTILKDKLDIALAKLESLEAEQRRNSAKSPSLLCQESQTQVELYEETKECQTSFEAEFVKKLNIYLDSLEIDDGRKNCLRPCVNESASYDKLFHHIKTVYDVIENTDKCNRDNEKRVKLLEKTNAELIKGKEKLEKRTQKLSEICKAFQGLNEVQEKELRHYNDTKTTLAEKTRQCEFLTKRIADLEVVIRKIKDRKNDFKKKYFKEKQANKKMKKEKNHINWLSKIFDWKQLAPT</sequence>
<keyword evidence="3" id="KW-1185">Reference proteome</keyword>
<evidence type="ECO:0000256" key="1">
    <source>
        <dbReference type="SAM" id="Coils"/>
    </source>
</evidence>
<dbReference type="AlphaFoldDB" id="A0AAW1CET8"/>
<reference evidence="2 3" key="1">
    <citation type="submission" date="2022-12" db="EMBL/GenBank/DDBJ databases">
        <title>Chromosome-level genome assembly of true bugs.</title>
        <authorList>
            <person name="Ma L."/>
            <person name="Li H."/>
        </authorList>
    </citation>
    <scope>NUCLEOTIDE SEQUENCE [LARGE SCALE GENOMIC DNA]</scope>
    <source>
        <strain evidence="2">Lab_2022b</strain>
    </source>
</reference>
<organism evidence="2 3">
    <name type="scientific">Rhynocoris fuscipes</name>
    <dbReference type="NCBI Taxonomy" id="488301"/>
    <lineage>
        <taxon>Eukaryota</taxon>
        <taxon>Metazoa</taxon>
        <taxon>Ecdysozoa</taxon>
        <taxon>Arthropoda</taxon>
        <taxon>Hexapoda</taxon>
        <taxon>Insecta</taxon>
        <taxon>Pterygota</taxon>
        <taxon>Neoptera</taxon>
        <taxon>Paraneoptera</taxon>
        <taxon>Hemiptera</taxon>
        <taxon>Heteroptera</taxon>
        <taxon>Panheteroptera</taxon>
        <taxon>Cimicomorpha</taxon>
        <taxon>Reduviidae</taxon>
        <taxon>Harpactorinae</taxon>
        <taxon>Harpactorini</taxon>
        <taxon>Rhynocoris</taxon>
    </lineage>
</organism>
<gene>
    <name evidence="2" type="ORF">O3M35_013131</name>
</gene>
<proteinExistence type="predicted"/>
<evidence type="ECO:0000313" key="3">
    <source>
        <dbReference type="Proteomes" id="UP001461498"/>
    </source>
</evidence>